<reference evidence="2" key="1">
    <citation type="submission" date="2023-07" db="EMBL/GenBank/DDBJ databases">
        <title>Genome-based characterization of strain KMM 296 and proposal for reclassification of Cobetia litoralis and Cobetia pacifica, and emended description of the species Cobetia amphilecti and Cobetia marina.</title>
        <authorList>
            <person name="Balabanova L."/>
            <person name="Nedashkovskaya O."/>
        </authorList>
    </citation>
    <scope>NUCLEOTIDE SEQUENCE [LARGE SCALE GENOMIC DNA]</scope>
    <source>
        <strain evidence="2">NRIC 0815</strain>
    </source>
</reference>
<organism evidence="1 2">
    <name type="scientific">Cobetia amphilecti</name>
    <dbReference type="NCBI Taxonomy" id="1055104"/>
    <lineage>
        <taxon>Bacteria</taxon>
        <taxon>Pseudomonadati</taxon>
        <taxon>Pseudomonadota</taxon>
        <taxon>Gammaproteobacteria</taxon>
        <taxon>Oceanospirillales</taxon>
        <taxon>Halomonadaceae</taxon>
        <taxon>Cobetia</taxon>
    </lineage>
</organism>
<evidence type="ECO:0000313" key="1">
    <source>
        <dbReference type="EMBL" id="MDI5886209.1"/>
    </source>
</evidence>
<comment type="caution">
    <text evidence="1">The sequence shown here is derived from an EMBL/GenBank/DDBJ whole genome shotgun (WGS) entry which is preliminary data.</text>
</comment>
<gene>
    <name evidence="1" type="ORF">QLT01_17870</name>
</gene>
<dbReference type="Proteomes" id="UP001229025">
    <property type="component" value="Unassembled WGS sequence"/>
</dbReference>
<sequence>MTDWVVPAGAWSYDSLAPIDAISRIAQAAGGYVQAHQQDQTIIVAPRFEAAPWRWAESEVDLAVPRDIITQLGSDQQPGDARNA</sequence>
<proteinExistence type="predicted"/>
<dbReference type="EMBL" id="JASCSA010000077">
    <property type="protein sequence ID" value="MDI5886209.1"/>
    <property type="molecule type" value="Genomic_DNA"/>
</dbReference>
<keyword evidence="2" id="KW-1185">Reference proteome</keyword>
<name>A0ABT6UU24_9GAMM</name>
<dbReference type="RefSeq" id="WP_284727719.1">
    <property type="nucleotide sequence ID" value="NZ_JASCSA010000077.1"/>
</dbReference>
<accession>A0ABT6UU24</accession>
<feature type="non-terminal residue" evidence="1">
    <location>
        <position position="84"/>
    </location>
</feature>
<protein>
    <submittedName>
        <fullName evidence="1">Uncharacterized protein</fullName>
    </submittedName>
</protein>
<evidence type="ECO:0000313" key="2">
    <source>
        <dbReference type="Proteomes" id="UP001229025"/>
    </source>
</evidence>